<dbReference type="GO" id="GO:0006428">
    <property type="term" value="P:isoleucyl-tRNA aminoacylation"/>
    <property type="evidence" value="ECO:0007669"/>
    <property type="project" value="InterPro"/>
</dbReference>
<comment type="similarity">
    <text evidence="3">Belongs to the class-I aminoacyl-tRNA synthetase family. IleS type 2 subfamily.</text>
</comment>
<dbReference type="EC" id="6.1.1.5" evidence="5"/>
<dbReference type="SUPFAM" id="SSF50677">
    <property type="entry name" value="ValRS/IleRS/LeuRS editing domain"/>
    <property type="match status" value="1"/>
</dbReference>
<dbReference type="Gene3D" id="1.10.730.10">
    <property type="entry name" value="Isoleucyl-tRNA Synthetase, Domain 1"/>
    <property type="match status" value="1"/>
</dbReference>
<evidence type="ECO:0000256" key="9">
    <source>
        <dbReference type="ARBA" id="ARBA00022741"/>
    </source>
</evidence>
<dbReference type="Proteomes" id="UP000709672">
    <property type="component" value="Unassembled WGS sequence"/>
</dbReference>
<dbReference type="SUPFAM" id="SSF53254">
    <property type="entry name" value="Phosphoglycerate mutase-like"/>
    <property type="match status" value="1"/>
</dbReference>
<evidence type="ECO:0000256" key="5">
    <source>
        <dbReference type="ARBA" id="ARBA00013165"/>
    </source>
</evidence>
<accession>A0A931YCX2</accession>
<keyword evidence="11" id="KW-0067">ATP-binding</keyword>
<gene>
    <name evidence="18" type="ORF">HYV66_00065</name>
</gene>
<dbReference type="GO" id="GO:0005737">
    <property type="term" value="C:cytoplasm"/>
    <property type="evidence" value="ECO:0007669"/>
    <property type="project" value="UniProtKB-SubCell"/>
</dbReference>
<dbReference type="InterPro" id="IPR013155">
    <property type="entry name" value="M/V/L/I-tRNA-synth_anticd-bd"/>
</dbReference>
<proteinExistence type="inferred from homology"/>
<keyword evidence="9" id="KW-0547">Nucleotide-binding</keyword>
<dbReference type="GO" id="GO:0005524">
    <property type="term" value="F:ATP binding"/>
    <property type="evidence" value="ECO:0007669"/>
    <property type="project" value="UniProtKB-KW"/>
</dbReference>
<dbReference type="Pfam" id="PF08264">
    <property type="entry name" value="Anticodon_1"/>
    <property type="match status" value="1"/>
</dbReference>
<dbReference type="AlphaFoldDB" id="A0A931YCX2"/>
<keyword evidence="8" id="KW-0479">Metal-binding</keyword>
<dbReference type="InterPro" id="IPR023586">
    <property type="entry name" value="Ile-tRNA-ligase_type2"/>
</dbReference>
<feature type="domain" description="Methionyl/Valyl/Leucyl/Isoleucyl-tRNA synthetase anticodon-binding" evidence="17">
    <location>
        <begin position="859"/>
        <end position="1014"/>
    </location>
</feature>
<evidence type="ECO:0000256" key="1">
    <source>
        <dbReference type="ARBA" id="ARBA00001947"/>
    </source>
</evidence>
<dbReference type="InterPro" id="IPR033709">
    <property type="entry name" value="Anticodon_Ile_ABEc"/>
</dbReference>
<dbReference type="Gene3D" id="3.40.50.1240">
    <property type="entry name" value="Phosphoglycerate mutase-like"/>
    <property type="match status" value="1"/>
</dbReference>
<evidence type="ECO:0000256" key="2">
    <source>
        <dbReference type="ARBA" id="ARBA00004496"/>
    </source>
</evidence>
<dbReference type="Gene3D" id="3.90.740.10">
    <property type="entry name" value="Valyl/Leucyl/Isoleucyl-tRNA synthetase, editing domain"/>
    <property type="match status" value="1"/>
</dbReference>
<comment type="subcellular location">
    <subcellularLocation>
        <location evidence="2">Cytoplasm</location>
    </subcellularLocation>
</comment>
<dbReference type="InterPro" id="IPR029033">
    <property type="entry name" value="His_PPase_superfam"/>
</dbReference>
<dbReference type="InterPro" id="IPR002301">
    <property type="entry name" value="Ile-tRNA-ligase"/>
</dbReference>
<keyword evidence="6" id="KW-0963">Cytoplasm</keyword>
<evidence type="ECO:0000256" key="6">
    <source>
        <dbReference type="ARBA" id="ARBA00022490"/>
    </source>
</evidence>
<dbReference type="PANTHER" id="PTHR42780">
    <property type="entry name" value="SOLEUCYL-TRNA SYNTHETASE"/>
    <property type="match status" value="1"/>
</dbReference>
<organism evidence="18 19">
    <name type="scientific">Candidatus Sungiibacteriota bacterium</name>
    <dbReference type="NCBI Taxonomy" id="2750080"/>
    <lineage>
        <taxon>Bacteria</taxon>
        <taxon>Candidatus Sungiibacteriota</taxon>
    </lineage>
</organism>
<dbReference type="GO" id="GO:0002161">
    <property type="term" value="F:aminoacyl-tRNA deacylase activity"/>
    <property type="evidence" value="ECO:0007669"/>
    <property type="project" value="InterPro"/>
</dbReference>
<evidence type="ECO:0000259" key="16">
    <source>
        <dbReference type="Pfam" id="PF00133"/>
    </source>
</evidence>
<keyword evidence="7 18" id="KW-0436">Ligase</keyword>
<dbReference type="Gene3D" id="3.40.50.620">
    <property type="entry name" value="HUPs"/>
    <property type="match status" value="2"/>
</dbReference>
<feature type="domain" description="Aminoacyl-tRNA synthetase class Ia" evidence="16">
    <location>
        <begin position="678"/>
        <end position="810"/>
    </location>
</feature>
<comment type="cofactor">
    <cofactor evidence="1">
        <name>Zn(2+)</name>
        <dbReference type="ChEBI" id="CHEBI:29105"/>
    </cofactor>
</comment>
<evidence type="ECO:0000256" key="8">
    <source>
        <dbReference type="ARBA" id="ARBA00022723"/>
    </source>
</evidence>
<dbReference type="PRINTS" id="PR00984">
    <property type="entry name" value="TRNASYNTHILE"/>
</dbReference>
<comment type="catalytic activity">
    <reaction evidence="15">
        <text>tRNA(Ile) + L-isoleucine + ATP = L-isoleucyl-tRNA(Ile) + AMP + diphosphate</text>
        <dbReference type="Rhea" id="RHEA:11060"/>
        <dbReference type="Rhea" id="RHEA-COMP:9666"/>
        <dbReference type="Rhea" id="RHEA-COMP:9695"/>
        <dbReference type="ChEBI" id="CHEBI:30616"/>
        <dbReference type="ChEBI" id="CHEBI:33019"/>
        <dbReference type="ChEBI" id="CHEBI:58045"/>
        <dbReference type="ChEBI" id="CHEBI:78442"/>
        <dbReference type="ChEBI" id="CHEBI:78528"/>
        <dbReference type="ChEBI" id="CHEBI:456215"/>
        <dbReference type="EC" id="6.1.1.5"/>
    </reaction>
</comment>
<dbReference type="GO" id="GO:0004822">
    <property type="term" value="F:isoleucine-tRNA ligase activity"/>
    <property type="evidence" value="ECO:0007669"/>
    <property type="project" value="UniProtKB-EC"/>
</dbReference>
<evidence type="ECO:0000256" key="14">
    <source>
        <dbReference type="ARBA" id="ARBA00025217"/>
    </source>
</evidence>
<keyword evidence="12" id="KW-0648">Protein biosynthesis</keyword>
<dbReference type="GO" id="GO:0000049">
    <property type="term" value="F:tRNA binding"/>
    <property type="evidence" value="ECO:0007669"/>
    <property type="project" value="InterPro"/>
</dbReference>
<evidence type="ECO:0000256" key="7">
    <source>
        <dbReference type="ARBA" id="ARBA00022598"/>
    </source>
</evidence>
<dbReference type="Pfam" id="PF19302">
    <property type="entry name" value="DUF5915"/>
    <property type="match status" value="1"/>
</dbReference>
<sequence length="1154" mass="131772">MRQIDLIKEEEKTLKFWEDNGVFEKTLAATKNGRPFVFYEGPPTANGRPGIHHILARSFKDVICRYQTMKGRYVLRRAGWDTHGLPVEIEVEKKLGLKNKREVEKYGIAQFNRECQKSVWQYKDEWEKMTRRMGFWLDLKKPYITYEPRYIENVWSVIKRIWDKNLLVKDYKIVPFCVRCGTPISSHEVAQGYETVTDKSVTVKFKVVGAPNTYLLAWTTTPWTLPGNVALAVGPKINYVEVASDGGKYILAEDLVEKIFAGRDYKITKTVPRSDLGRLEYEPLFKVKELKSPKSYRIYEADFVSTEDGTGLVHTAVMYGVDDFELGAQVGLPKFHTVDREGVFVKSVPIVGGLAIVNGGKKDTVTEKAILFYLKKQNLLFNESDYSHEYPFCWRCKSPLLYYAQASWFIKMSALRHQLIKNNQKINWVPEHLKEGRFGEWLKEVKDWALSRERYWGTPLPVWACKKCDHHQIIGSLEDLNKNSSYPEQKLNPLTERGRKQVLASVKKIKPRSGEKIAAIYSSDLLRARETAQIVADELKIKNIIFDPRLREINTGEFSGRPVAEYQNYFGSFKDKFTRPAPQGESWLDVAGRVRDFTLEVSKKHSGKKIIVVSHMDPLFLIQTSGGVYGLDETELAYQTAVKNSSLVLDTAEFAEFKLNNWPYDVEGNLDLHRPYADAISLKCSKCSGKMERVKDLIDVWFDSGAMPWASSHSAKVSRGKQFQLSKSEFPADYICEAIDQTRGWFYTLLAVSTALGEGAPFKNVISLNHVLDDKGEKMSKSKGNIVDPWSVGEKVGFDAMRWYFYAVNTPGDNKLFNLRDIENKKRRFADTLANSFLFLETYHSAAPAALLARPDILDKWVLERLDNLEAEVSGYFEAYNITSAARAIEDFVDELSNWYIRRSRRKFQKQNVDGEKLAAQNTLAEVLRRTAVLLAPFMPFLAEWLYQNLKTLNSNGHTPVAKPCLSVHLEKWPATKKPAKKSETAKVMDKARAVVALGLAERARAGIRVRQPLGALYLSPSDYNLVGNVLYLVAEELNIKKVLSDRKVAKDSVVLDTELTAELKEEGLVRELTRNINEMRREAQLTPEDKIILYYNVRAGGDFRELLVRWEKIISADTRADKIVSGIAANDSFLIHKIWNHNGYEVEVGIKKV</sequence>
<dbReference type="InterPro" id="IPR009008">
    <property type="entry name" value="Val/Leu/Ile-tRNA-synth_edit"/>
</dbReference>
<dbReference type="InterPro" id="IPR014729">
    <property type="entry name" value="Rossmann-like_a/b/a_fold"/>
</dbReference>
<reference evidence="18" key="1">
    <citation type="submission" date="2020-07" db="EMBL/GenBank/DDBJ databases">
        <title>Huge and variable diversity of episymbiotic CPR bacteria and DPANN archaea in groundwater ecosystems.</title>
        <authorList>
            <person name="He C.Y."/>
            <person name="Keren R."/>
            <person name="Whittaker M."/>
            <person name="Farag I.F."/>
            <person name="Doudna J."/>
            <person name="Cate J.H.D."/>
            <person name="Banfield J.F."/>
        </authorList>
    </citation>
    <scope>NUCLEOTIDE SEQUENCE</scope>
    <source>
        <strain evidence="18">NC_groundwater_418_Ag_B-0.1um_45_10</strain>
    </source>
</reference>
<keyword evidence="13" id="KW-0030">Aminoacyl-tRNA synthetase</keyword>
<comment type="subunit">
    <text evidence="4">Monomer.</text>
</comment>
<dbReference type="InterPro" id="IPR009080">
    <property type="entry name" value="tRNAsynth_Ia_anticodon-bd"/>
</dbReference>
<evidence type="ECO:0000256" key="4">
    <source>
        <dbReference type="ARBA" id="ARBA00011245"/>
    </source>
</evidence>
<dbReference type="GO" id="GO:0046872">
    <property type="term" value="F:metal ion binding"/>
    <property type="evidence" value="ECO:0007669"/>
    <property type="project" value="UniProtKB-KW"/>
</dbReference>
<evidence type="ECO:0000313" key="18">
    <source>
        <dbReference type="EMBL" id="MBI2465620.1"/>
    </source>
</evidence>
<dbReference type="InterPro" id="IPR002300">
    <property type="entry name" value="aa-tRNA-synth_Ia"/>
</dbReference>
<dbReference type="CDD" id="cd07067">
    <property type="entry name" value="HP_PGM_like"/>
    <property type="match status" value="1"/>
</dbReference>
<evidence type="ECO:0000256" key="11">
    <source>
        <dbReference type="ARBA" id="ARBA00022840"/>
    </source>
</evidence>
<dbReference type="InterPro" id="IPR013078">
    <property type="entry name" value="His_Pase_superF_clade-1"/>
</dbReference>
<dbReference type="SUPFAM" id="SSF52374">
    <property type="entry name" value="Nucleotidylyl transferase"/>
    <property type="match status" value="1"/>
</dbReference>
<name>A0A931YCX2_9BACT</name>
<comment type="caution">
    <text evidence="18">The sequence shown here is derived from an EMBL/GenBank/DDBJ whole genome shotgun (WGS) entry which is preliminary data.</text>
</comment>
<evidence type="ECO:0000259" key="17">
    <source>
        <dbReference type="Pfam" id="PF08264"/>
    </source>
</evidence>
<evidence type="ECO:0000313" key="19">
    <source>
        <dbReference type="Proteomes" id="UP000709672"/>
    </source>
</evidence>
<feature type="domain" description="Aminoacyl-tRNA synthetase class Ia" evidence="16">
    <location>
        <begin position="13"/>
        <end position="492"/>
    </location>
</feature>
<dbReference type="PANTHER" id="PTHR42780:SF1">
    <property type="entry name" value="ISOLEUCINE--TRNA LIGASE, CYTOPLASMIC"/>
    <property type="match status" value="1"/>
</dbReference>
<dbReference type="EMBL" id="JACPHQ010000001">
    <property type="protein sequence ID" value="MBI2465620.1"/>
    <property type="molecule type" value="Genomic_DNA"/>
</dbReference>
<evidence type="ECO:0000256" key="12">
    <source>
        <dbReference type="ARBA" id="ARBA00022917"/>
    </source>
</evidence>
<dbReference type="FunFam" id="3.40.50.620:FF:000063">
    <property type="entry name" value="Isoleucine--tRNA ligase"/>
    <property type="match status" value="1"/>
</dbReference>
<evidence type="ECO:0000256" key="3">
    <source>
        <dbReference type="ARBA" id="ARBA00007078"/>
    </source>
</evidence>
<dbReference type="SUPFAM" id="SSF47323">
    <property type="entry name" value="Anticodon-binding domain of a subclass of class I aminoacyl-tRNA synthetases"/>
    <property type="match status" value="1"/>
</dbReference>
<dbReference type="Pfam" id="PF00133">
    <property type="entry name" value="tRNA-synt_1"/>
    <property type="match status" value="2"/>
</dbReference>
<evidence type="ECO:0000256" key="15">
    <source>
        <dbReference type="ARBA" id="ARBA00048359"/>
    </source>
</evidence>
<keyword evidence="10" id="KW-0862">Zinc</keyword>
<protein>
    <recommendedName>
        <fullName evidence="5">isoleucine--tRNA ligase</fullName>
        <ecNumber evidence="5">6.1.1.5</ecNumber>
    </recommendedName>
</protein>
<evidence type="ECO:0000256" key="10">
    <source>
        <dbReference type="ARBA" id="ARBA00022833"/>
    </source>
</evidence>
<comment type="function">
    <text evidence="14">Catalyzes the attachment of isoleucine to tRNA(Ile). As IleRS can inadvertently accommodate and process structurally similar amino acids such as valine, to avoid such errors it has two additional distinct tRNA(Ile)-dependent editing activities. One activity is designated as 'pretransfer' editing and involves the hydrolysis of activated Val-AMP. The other activity is designated 'posttransfer' editing and involves deacylation of mischarged Val-tRNA(Ile).</text>
</comment>
<dbReference type="CDD" id="cd07961">
    <property type="entry name" value="Anticodon_Ia_Ile_ABEc"/>
    <property type="match status" value="1"/>
</dbReference>
<evidence type="ECO:0000256" key="13">
    <source>
        <dbReference type="ARBA" id="ARBA00023146"/>
    </source>
</evidence>